<gene>
    <name evidence="1" type="ORF">PACLA_8A084475</name>
</gene>
<dbReference type="SUPFAM" id="SSF82171">
    <property type="entry name" value="DPP6 N-terminal domain-like"/>
    <property type="match status" value="1"/>
</dbReference>
<protein>
    <submittedName>
        <fullName evidence="1">Uncharacterized protein</fullName>
    </submittedName>
</protein>
<organism evidence="1 2">
    <name type="scientific">Paramuricea clavata</name>
    <name type="common">Red gorgonian</name>
    <name type="synonym">Violescent sea-whip</name>
    <dbReference type="NCBI Taxonomy" id="317549"/>
    <lineage>
        <taxon>Eukaryota</taxon>
        <taxon>Metazoa</taxon>
        <taxon>Cnidaria</taxon>
        <taxon>Anthozoa</taxon>
        <taxon>Octocorallia</taxon>
        <taxon>Malacalcyonacea</taxon>
        <taxon>Plexauridae</taxon>
        <taxon>Paramuricea</taxon>
    </lineage>
</organism>
<evidence type="ECO:0000313" key="2">
    <source>
        <dbReference type="Proteomes" id="UP001152795"/>
    </source>
</evidence>
<dbReference type="OrthoDB" id="5987069at2759"/>
<feature type="non-terminal residue" evidence="1">
    <location>
        <position position="1"/>
    </location>
</feature>
<reference evidence="1" key="1">
    <citation type="submission" date="2020-04" db="EMBL/GenBank/DDBJ databases">
        <authorList>
            <person name="Alioto T."/>
            <person name="Alioto T."/>
            <person name="Gomez Garrido J."/>
        </authorList>
    </citation>
    <scope>NUCLEOTIDE SEQUENCE</scope>
    <source>
        <strain evidence="1">A484AB</strain>
    </source>
</reference>
<proteinExistence type="predicted"/>
<name>A0A6S7KBN3_PARCT</name>
<sequence length="822" mass="93928">LCITPLVFVYVIVTRAIPRYVNAMASVDLQEKANFARLSRLLVDKGTEALRSTLDAKHPPANLPAALNANKTSLLTLKVPVKRKPRVINDTQWDLLFPPSGNPPDSKLFDVTLLTVLLRNICGLPCPATGWDRMPNKGDRTVSANITRVKLFRNEVYAHVSSTRVDKTTFEYLWQEISQALVDLNIPQQEINDLKTGLLGPVEKNYVQIITEWISKDEDCKNMLEEFQKQLTQSNLQQHDLQQSMQHLEQVSQKTWDGVQELRQEVENWFTTENESRLLLITAGPGFGKSVFAAKRFKLKRSYDNAGVYHGLDESATDDLPKCVKLEMEEIRQQNPIIMTRILKSFLLLLQNRDCRETKRIIDKVNEAVSCLLFVSNGVVTVFHNSVYDWLLENGYERHEYTVKISNGKRRLWLICEQIFEEVKMEVSSSLDLKLTKEVTYALECGTGDILCMLSEVLHKSVLARSPEGLFTDDEKGIAKALVAKSPPCVKRISPLYSSKNENISCCTFTPDDSSVLYGKLETALNIAEKKEVSFWKGEDVKGVTFKFCAFSPSDLCAEDYEKNAEEDAYCVWNAITFQRVDQRSLFVSKLKKLEISPCEQLNRLCVLLNMAILLSLILRRLKTIFGYGFINMWNVDTCQMYQLFRDNVGTSEVACWWSDKDLFVCHIFDDILCLSKYPVDENFKIMITQGQLVEIFAEWTLLKFTMSTGLSTLHNDLKYAVICYTMSQKRRYAVINLDTRKMVTDDIQVVDAPDDMSTNVMKVFSTDTVVIVTVELIEKKTKVYVVENNMLMSADPELSKMEREVNPMQPLYQDVKICDLA</sequence>
<dbReference type="AlphaFoldDB" id="A0A6S7KBN3"/>
<dbReference type="EMBL" id="CACRXK020025279">
    <property type="protein sequence ID" value="CAB4039360.1"/>
    <property type="molecule type" value="Genomic_DNA"/>
</dbReference>
<feature type="non-terminal residue" evidence="1">
    <location>
        <position position="822"/>
    </location>
</feature>
<accession>A0A6S7KBN3</accession>
<dbReference type="Pfam" id="PF18738">
    <property type="entry name" value="HEPN_DZIP3"/>
    <property type="match status" value="1"/>
</dbReference>
<dbReference type="InterPro" id="IPR041249">
    <property type="entry name" value="HEPN_DZIP3"/>
</dbReference>
<dbReference type="PANTHER" id="PTHR46844:SF1">
    <property type="entry name" value="SLR5058 PROTEIN"/>
    <property type="match status" value="1"/>
</dbReference>
<keyword evidence="2" id="KW-1185">Reference proteome</keyword>
<evidence type="ECO:0000313" key="1">
    <source>
        <dbReference type="EMBL" id="CAB4039360.1"/>
    </source>
</evidence>
<dbReference type="PANTHER" id="PTHR46844">
    <property type="entry name" value="SLR5058 PROTEIN"/>
    <property type="match status" value="1"/>
</dbReference>
<dbReference type="Proteomes" id="UP001152795">
    <property type="component" value="Unassembled WGS sequence"/>
</dbReference>
<comment type="caution">
    <text evidence="1">The sequence shown here is derived from an EMBL/GenBank/DDBJ whole genome shotgun (WGS) entry which is preliminary data.</text>
</comment>